<dbReference type="Proteomes" id="UP000189935">
    <property type="component" value="Chromosome I"/>
</dbReference>
<evidence type="ECO:0000313" key="2">
    <source>
        <dbReference type="EMBL" id="SHL48939.1"/>
    </source>
</evidence>
<organism evidence="2 3">
    <name type="scientific">Bradyrhizobium lablabi</name>
    <dbReference type="NCBI Taxonomy" id="722472"/>
    <lineage>
        <taxon>Bacteria</taxon>
        <taxon>Pseudomonadati</taxon>
        <taxon>Pseudomonadota</taxon>
        <taxon>Alphaproteobacteria</taxon>
        <taxon>Hyphomicrobiales</taxon>
        <taxon>Nitrobacteraceae</taxon>
        <taxon>Bradyrhizobium</taxon>
    </lineage>
</organism>
<keyword evidence="1" id="KW-1133">Transmembrane helix</keyword>
<name>A0A1M7B2P7_9BRAD</name>
<evidence type="ECO:0000313" key="3">
    <source>
        <dbReference type="Proteomes" id="UP000189935"/>
    </source>
</evidence>
<dbReference type="AlphaFoldDB" id="A0A1M7B2P7"/>
<keyword evidence="1" id="KW-0812">Transmembrane</keyword>
<protein>
    <recommendedName>
        <fullName evidence="4">DUF4149 domain-containing protein</fullName>
    </recommendedName>
</protein>
<feature type="transmembrane region" description="Helical" evidence="1">
    <location>
        <begin position="22"/>
        <end position="47"/>
    </location>
</feature>
<gene>
    <name evidence="2" type="ORF">SAMN05444159_6023</name>
</gene>
<reference evidence="2 3" key="1">
    <citation type="submission" date="2016-11" db="EMBL/GenBank/DDBJ databases">
        <authorList>
            <person name="Jaros S."/>
            <person name="Januszkiewicz K."/>
            <person name="Wedrychowicz H."/>
        </authorList>
    </citation>
    <scope>NUCLEOTIDE SEQUENCE [LARGE SCALE GENOMIC DNA]</scope>
    <source>
        <strain evidence="2 3">GAS499</strain>
    </source>
</reference>
<sequence>MLPENPCPAGERKGFRRMPDNVALFATIILLLPMIYFLLAAPAFLLVKLDIPAVALLLRAMFSGYFLTVAIAGVIGTIAVAVTGRLGLAIGIGLIAAFAVSSRRWFLRQMDARLSDRDAGDADAVRRLRRLHWGGMLSNAVQLAAVVASINYIAVAP</sequence>
<evidence type="ECO:0000256" key="1">
    <source>
        <dbReference type="SAM" id="Phobius"/>
    </source>
</evidence>
<feature type="transmembrane region" description="Helical" evidence="1">
    <location>
        <begin position="88"/>
        <end position="107"/>
    </location>
</feature>
<dbReference type="EMBL" id="LT670844">
    <property type="protein sequence ID" value="SHL48939.1"/>
    <property type="molecule type" value="Genomic_DNA"/>
</dbReference>
<feature type="transmembrane region" description="Helical" evidence="1">
    <location>
        <begin position="56"/>
        <end position="82"/>
    </location>
</feature>
<feature type="transmembrane region" description="Helical" evidence="1">
    <location>
        <begin position="136"/>
        <end position="155"/>
    </location>
</feature>
<keyword evidence="1" id="KW-0472">Membrane</keyword>
<proteinExistence type="predicted"/>
<evidence type="ECO:0008006" key="4">
    <source>
        <dbReference type="Google" id="ProtNLM"/>
    </source>
</evidence>
<accession>A0A1M7B2P7</accession>